<sequence>MKPEILEQIERRLVVEHSTQFFSVFTNSFYDGMDNKKKPSSTRVLNKTNNMMYMTFKEILREHALRYLPAKSLYRYNAVCKDWKHLISTPFFEHTQSYFSCSLSGLFSQTPGGSITFVSLDPMSYGVPDPGLKFLPEPVDLVASSNGLLCCRGRTENKAYYICNPVNREWKKLPKPEADHGYKLALVLVFEPSLVKFEVEYKLICAFPSPDFHGAYEFEIYTSIDNSWNISTEICFGERTRILDRKGVHQNGVAYWLTDDHFLIGYDLNKNRATLIPCYGSWLGSDILGGYYGKPCISRRQGPDIVVSFLSNVYGNTMQMSFEEKIWEKRRVALKSEWNVDGGSVLAIGGGVVVFHDGSRIVVYNLSTKETKSLGSQSEYNSDCFYVPYVNSVVRLQ</sequence>
<dbReference type="InterPro" id="IPR050796">
    <property type="entry name" value="SCF_F-box_component"/>
</dbReference>
<comment type="caution">
    <text evidence="2">The sequence shown here is derived from an EMBL/GenBank/DDBJ whole genome shotgun (WGS) entry which is preliminary data.</text>
</comment>
<dbReference type="AlphaFoldDB" id="A0AAW1MY72"/>
<proteinExistence type="predicted"/>
<evidence type="ECO:0000313" key="2">
    <source>
        <dbReference type="EMBL" id="KAK9749842.1"/>
    </source>
</evidence>
<dbReference type="PANTHER" id="PTHR31672">
    <property type="entry name" value="BNACNNG10540D PROTEIN"/>
    <property type="match status" value="1"/>
</dbReference>
<reference evidence="2" key="1">
    <citation type="submission" date="2024-03" db="EMBL/GenBank/DDBJ databases">
        <title>WGS assembly of Saponaria officinalis var. Norfolk2.</title>
        <authorList>
            <person name="Jenkins J."/>
            <person name="Shu S."/>
            <person name="Grimwood J."/>
            <person name="Barry K."/>
            <person name="Goodstein D."/>
            <person name="Schmutz J."/>
            <person name="Leebens-Mack J."/>
            <person name="Osbourn A."/>
        </authorList>
    </citation>
    <scope>NUCLEOTIDE SEQUENCE [LARGE SCALE GENOMIC DNA]</scope>
    <source>
        <strain evidence="2">JIC</strain>
    </source>
</reference>
<name>A0AAW1MY72_SAPOF</name>
<dbReference type="SUPFAM" id="SSF81383">
    <property type="entry name" value="F-box domain"/>
    <property type="match status" value="1"/>
</dbReference>
<dbReference type="InterPro" id="IPR036047">
    <property type="entry name" value="F-box-like_dom_sf"/>
</dbReference>
<evidence type="ECO:0000313" key="3">
    <source>
        <dbReference type="Proteomes" id="UP001443914"/>
    </source>
</evidence>
<organism evidence="2 3">
    <name type="scientific">Saponaria officinalis</name>
    <name type="common">Common soapwort</name>
    <name type="synonym">Lychnis saponaria</name>
    <dbReference type="NCBI Taxonomy" id="3572"/>
    <lineage>
        <taxon>Eukaryota</taxon>
        <taxon>Viridiplantae</taxon>
        <taxon>Streptophyta</taxon>
        <taxon>Embryophyta</taxon>
        <taxon>Tracheophyta</taxon>
        <taxon>Spermatophyta</taxon>
        <taxon>Magnoliopsida</taxon>
        <taxon>eudicotyledons</taxon>
        <taxon>Gunneridae</taxon>
        <taxon>Pentapetalae</taxon>
        <taxon>Caryophyllales</taxon>
        <taxon>Caryophyllaceae</taxon>
        <taxon>Caryophylleae</taxon>
        <taxon>Saponaria</taxon>
    </lineage>
</organism>
<dbReference type="Proteomes" id="UP001443914">
    <property type="component" value="Unassembled WGS sequence"/>
</dbReference>
<dbReference type="NCBIfam" id="TIGR01640">
    <property type="entry name" value="F_box_assoc_1"/>
    <property type="match status" value="1"/>
</dbReference>
<gene>
    <name evidence="2" type="ORF">RND81_02G154800</name>
</gene>
<protein>
    <recommendedName>
        <fullName evidence="1">F-box associated beta-propeller type 1 domain-containing protein</fullName>
    </recommendedName>
</protein>
<dbReference type="Pfam" id="PF07734">
    <property type="entry name" value="FBA_1"/>
    <property type="match status" value="1"/>
</dbReference>
<dbReference type="PANTHER" id="PTHR31672:SF13">
    <property type="entry name" value="F-BOX PROTEIN CPR30-LIKE"/>
    <property type="match status" value="1"/>
</dbReference>
<dbReference type="InterPro" id="IPR017451">
    <property type="entry name" value="F-box-assoc_interact_dom"/>
</dbReference>
<accession>A0AAW1MY72</accession>
<dbReference type="EMBL" id="JBDFQZ010000002">
    <property type="protein sequence ID" value="KAK9749842.1"/>
    <property type="molecule type" value="Genomic_DNA"/>
</dbReference>
<dbReference type="InterPro" id="IPR006527">
    <property type="entry name" value="F-box-assoc_dom_typ1"/>
</dbReference>
<keyword evidence="3" id="KW-1185">Reference proteome</keyword>
<feature type="domain" description="F-box associated beta-propeller type 1" evidence="1">
    <location>
        <begin position="142"/>
        <end position="273"/>
    </location>
</feature>
<evidence type="ECO:0000259" key="1">
    <source>
        <dbReference type="Pfam" id="PF07734"/>
    </source>
</evidence>